<name>A0A8J7WUR2_9ACTN</name>
<accession>A0A8J7WUR2</accession>
<sequence>MTTTSSAIQIPGYVAGTWTIDPVHSDVSFTVRHMVVSKVRGFFRTFEGTLVTGESAQTSAVTASIDMNSIDTNQEQRDAHIRSADFFEVEKYPTMTYRSTAIRPDGGDWIVDGELTLKGVTKQVPLTLELNGFGPDPYGGYRAGFSAKGEIDRKDFNVNFHATLETGGLVVSDKVAIALEIEAVLNKAEDAGAEG</sequence>
<dbReference type="InterPro" id="IPR036761">
    <property type="entry name" value="TTHA0802/YceI-like_sf"/>
</dbReference>
<reference evidence="3" key="1">
    <citation type="submission" date="2021-04" db="EMBL/GenBank/DDBJ databases">
        <title>Genome based classification of Actinospica acidithermotolerans sp. nov., an actinobacterium isolated from an Indonesian hot spring.</title>
        <authorList>
            <person name="Kusuma A.B."/>
            <person name="Putra K.E."/>
            <person name="Nafisah S."/>
            <person name="Loh J."/>
            <person name="Nouioui I."/>
            <person name="Goodfellow M."/>
        </authorList>
    </citation>
    <scope>NUCLEOTIDE SEQUENCE</scope>
    <source>
        <strain evidence="3">DSM 45618</strain>
    </source>
</reference>
<evidence type="ECO:0000256" key="1">
    <source>
        <dbReference type="ARBA" id="ARBA00008812"/>
    </source>
</evidence>
<dbReference type="EMBL" id="JAGSXH010000125">
    <property type="protein sequence ID" value="MBS2966150.1"/>
    <property type="molecule type" value="Genomic_DNA"/>
</dbReference>
<dbReference type="InterPro" id="IPR007372">
    <property type="entry name" value="Lipid/polyisoprenoid-bd_YceI"/>
</dbReference>
<dbReference type="AlphaFoldDB" id="A0A8J7WUR2"/>
<dbReference type="Gene3D" id="2.40.128.110">
    <property type="entry name" value="Lipid/polyisoprenoid-binding, YceI-like"/>
    <property type="match status" value="1"/>
</dbReference>
<keyword evidence="4" id="KW-1185">Reference proteome</keyword>
<comment type="caution">
    <text evidence="3">The sequence shown here is derived from an EMBL/GenBank/DDBJ whole genome shotgun (WGS) entry which is preliminary data.</text>
</comment>
<proteinExistence type="inferred from homology"/>
<evidence type="ECO:0000313" key="4">
    <source>
        <dbReference type="Proteomes" id="UP000677913"/>
    </source>
</evidence>
<comment type="similarity">
    <text evidence="1">Belongs to the UPF0312 family.</text>
</comment>
<dbReference type="Proteomes" id="UP000677913">
    <property type="component" value="Unassembled WGS sequence"/>
</dbReference>
<dbReference type="PANTHER" id="PTHR34406:SF1">
    <property type="entry name" value="PROTEIN YCEI"/>
    <property type="match status" value="1"/>
</dbReference>
<dbReference type="SUPFAM" id="SSF101874">
    <property type="entry name" value="YceI-like"/>
    <property type="match status" value="1"/>
</dbReference>
<dbReference type="PANTHER" id="PTHR34406">
    <property type="entry name" value="PROTEIN YCEI"/>
    <property type="match status" value="1"/>
</dbReference>
<evidence type="ECO:0000259" key="2">
    <source>
        <dbReference type="SMART" id="SM00867"/>
    </source>
</evidence>
<protein>
    <submittedName>
        <fullName evidence="3">YceI family protein</fullName>
    </submittedName>
</protein>
<evidence type="ECO:0000313" key="3">
    <source>
        <dbReference type="EMBL" id="MBS2966150.1"/>
    </source>
</evidence>
<dbReference type="SMART" id="SM00867">
    <property type="entry name" value="YceI"/>
    <property type="match status" value="1"/>
</dbReference>
<organism evidence="3 4">
    <name type="scientific">Actinocrinis puniceicyclus</name>
    <dbReference type="NCBI Taxonomy" id="977794"/>
    <lineage>
        <taxon>Bacteria</taxon>
        <taxon>Bacillati</taxon>
        <taxon>Actinomycetota</taxon>
        <taxon>Actinomycetes</taxon>
        <taxon>Catenulisporales</taxon>
        <taxon>Actinospicaceae</taxon>
        <taxon>Actinocrinis</taxon>
    </lineage>
</organism>
<dbReference type="Pfam" id="PF04264">
    <property type="entry name" value="YceI"/>
    <property type="match status" value="1"/>
</dbReference>
<gene>
    <name evidence="3" type="ORF">KGA66_24100</name>
</gene>
<feature type="domain" description="Lipid/polyisoprenoid-binding YceI-like" evidence="2">
    <location>
        <begin position="17"/>
        <end position="184"/>
    </location>
</feature>
<dbReference type="RefSeq" id="WP_211470942.1">
    <property type="nucleotide sequence ID" value="NZ_JAGSXH010000125.1"/>
</dbReference>